<dbReference type="FunFam" id="3.30.70.330:FF:000086">
    <property type="entry name" value="Putative Cytoplasmic polyadenylation element-binding protein 1"/>
    <property type="match status" value="1"/>
</dbReference>
<dbReference type="GO" id="GO:0043022">
    <property type="term" value="F:ribosome binding"/>
    <property type="evidence" value="ECO:0007669"/>
    <property type="project" value="TreeGrafter"/>
</dbReference>
<dbReference type="InterPro" id="IPR000504">
    <property type="entry name" value="RRM_dom"/>
</dbReference>
<organism evidence="8 9">
    <name type="scientific">Trichogramma brassicae</name>
    <dbReference type="NCBI Taxonomy" id="86971"/>
    <lineage>
        <taxon>Eukaryota</taxon>
        <taxon>Metazoa</taxon>
        <taxon>Ecdysozoa</taxon>
        <taxon>Arthropoda</taxon>
        <taxon>Hexapoda</taxon>
        <taxon>Insecta</taxon>
        <taxon>Pterygota</taxon>
        <taxon>Neoptera</taxon>
        <taxon>Endopterygota</taxon>
        <taxon>Hymenoptera</taxon>
        <taxon>Apocrita</taxon>
        <taxon>Proctotrupomorpha</taxon>
        <taxon>Chalcidoidea</taxon>
        <taxon>Trichogrammatidae</taxon>
        <taxon>Trichogramma</taxon>
    </lineage>
</organism>
<keyword evidence="4 5" id="KW-0694">RNA-binding</keyword>
<dbReference type="InterPro" id="IPR012677">
    <property type="entry name" value="Nucleotide-bd_a/b_plait_sf"/>
</dbReference>
<dbReference type="OrthoDB" id="10033548at2759"/>
<dbReference type="SMART" id="SM00360">
    <property type="entry name" value="RRM"/>
    <property type="match status" value="2"/>
</dbReference>
<accession>A0A6H5IT28</accession>
<dbReference type="GO" id="GO:0008135">
    <property type="term" value="F:translation factor activity, RNA binding"/>
    <property type="evidence" value="ECO:0007669"/>
    <property type="project" value="TreeGrafter"/>
</dbReference>
<gene>
    <name evidence="8" type="ORF">TBRA_LOCUS10558</name>
</gene>
<dbReference type="InterPro" id="IPR032296">
    <property type="entry name" value="CEBP_ZZ"/>
</dbReference>
<dbReference type="Gene3D" id="3.30.70.330">
    <property type="match status" value="2"/>
</dbReference>
<evidence type="ECO:0000256" key="1">
    <source>
        <dbReference type="ARBA" id="ARBA00010347"/>
    </source>
</evidence>
<evidence type="ECO:0000256" key="4">
    <source>
        <dbReference type="ARBA" id="ARBA00022884"/>
    </source>
</evidence>
<keyword evidence="9" id="KW-1185">Reference proteome</keyword>
<dbReference type="Proteomes" id="UP000479190">
    <property type="component" value="Unassembled WGS sequence"/>
</dbReference>
<feature type="compositionally biased region" description="Polar residues" evidence="6">
    <location>
        <begin position="146"/>
        <end position="155"/>
    </location>
</feature>
<dbReference type="PROSITE" id="PS50102">
    <property type="entry name" value="RRM"/>
    <property type="match status" value="1"/>
</dbReference>
<dbReference type="InterPro" id="IPR034819">
    <property type="entry name" value="CPEB"/>
</dbReference>
<dbReference type="PANTHER" id="PTHR12566">
    <property type="entry name" value="CYTOPLASMIC POLYADENYLATION ELEMENT BINDING PROTEIN CPEB"/>
    <property type="match status" value="1"/>
</dbReference>
<feature type="region of interest" description="Disordered" evidence="6">
    <location>
        <begin position="27"/>
        <end position="164"/>
    </location>
</feature>
<reference evidence="8 9" key="1">
    <citation type="submission" date="2020-02" db="EMBL/GenBank/DDBJ databases">
        <authorList>
            <person name="Ferguson B K."/>
        </authorList>
    </citation>
    <scope>NUCLEOTIDE SEQUENCE [LARGE SCALE GENOMIC DNA]</scope>
</reference>
<dbReference type="Gene3D" id="4.10.640.40">
    <property type="entry name" value="Cytoplasmic polyadenylation element-binding protein, ZZ domain"/>
    <property type="match status" value="1"/>
</dbReference>
<dbReference type="GO" id="GO:0000900">
    <property type="term" value="F:mRNA regulatory element binding translation repressor activity"/>
    <property type="evidence" value="ECO:0007669"/>
    <property type="project" value="TreeGrafter"/>
</dbReference>
<dbReference type="AlphaFoldDB" id="A0A6H5IT28"/>
<evidence type="ECO:0000256" key="5">
    <source>
        <dbReference type="PROSITE-ProRule" id="PRU00176"/>
    </source>
</evidence>
<dbReference type="SUPFAM" id="SSF54928">
    <property type="entry name" value="RNA-binding domain, RBD"/>
    <property type="match status" value="1"/>
</dbReference>
<dbReference type="GO" id="GO:0005634">
    <property type="term" value="C:nucleus"/>
    <property type="evidence" value="ECO:0007669"/>
    <property type="project" value="TreeGrafter"/>
</dbReference>
<dbReference type="FunFam" id="3.30.70.330:FF:000054">
    <property type="entry name" value="Cytoplasmic polyadenylation element-binding protein 1"/>
    <property type="match status" value="1"/>
</dbReference>
<dbReference type="GO" id="GO:0043005">
    <property type="term" value="C:neuron projection"/>
    <property type="evidence" value="ECO:0007669"/>
    <property type="project" value="TreeGrafter"/>
</dbReference>
<evidence type="ECO:0000256" key="6">
    <source>
        <dbReference type="SAM" id="MobiDB-lite"/>
    </source>
</evidence>
<proteinExistence type="inferred from homology"/>
<name>A0A6H5IT28_9HYME</name>
<dbReference type="InterPro" id="IPR034977">
    <property type="entry name" value="CPEB1_RRM1"/>
</dbReference>
<dbReference type="GO" id="GO:0003730">
    <property type="term" value="F:mRNA 3'-UTR binding"/>
    <property type="evidence" value="ECO:0007669"/>
    <property type="project" value="InterPro"/>
</dbReference>
<dbReference type="PANTHER" id="PTHR12566:SF9">
    <property type="entry name" value="CYTOPLASMIC POLYADENYLATION ELEMENT-BINDING PROTEIN 1"/>
    <property type="match status" value="1"/>
</dbReference>
<comment type="similarity">
    <text evidence="1">Belongs to the RRM CPEB family.</text>
</comment>
<evidence type="ECO:0000313" key="8">
    <source>
        <dbReference type="EMBL" id="CAB0038790.1"/>
    </source>
</evidence>
<dbReference type="Pfam" id="PF16367">
    <property type="entry name" value="RRM_7"/>
    <property type="match status" value="1"/>
</dbReference>
<sequence>MSQSFTFAPLLRNACAKVNGLTSRGVASRLEQRQQQQQQQQQAVDTDDDKVASPLHGTSAQRVGTDCSSPSTEYPNHSFGCNNSRSNSPADSDTSASSIDGPLADIITQQQPPQQQQQTTQQSTPSRSSQHTSMHNHYHHHQNNNTPSRSYFNQESNNNSFSGSHFGNSEKNCCNMSVPRSNPSLISLDKAARIHRKAAAASDANHTWCGELPQRTRKPIGYSSKVFLGGVPWDTTESILVSTFKQFGPIKIEWPGKNQSSIQPKGYVYIVFESEKQVKSLLACCTHDFSNGGRYYYKISSKRMKGKDVQVIPWALNDSNFVKSSSQKLDPDKTVFVGALHGMMTATGLSKIMNDLFDNVIYVGIDTDKHKYPIGSCRVTFSSKHSFNKAVNAAFIEVKTAEFRKTIQVDPYIEDAPCSSCYVQQGPYFCRDRMCFKYYCHTCWQWVHSSESMSSHEPMSRGLKKNHVIGLTPNSGLNRRWDML</sequence>
<dbReference type="GO" id="GO:2000766">
    <property type="term" value="P:negative regulation of cytoplasmic translation"/>
    <property type="evidence" value="ECO:0007669"/>
    <property type="project" value="TreeGrafter"/>
</dbReference>
<feature type="compositionally biased region" description="Low complexity" evidence="6">
    <location>
        <begin position="33"/>
        <end position="42"/>
    </location>
</feature>
<protein>
    <recommendedName>
        <fullName evidence="7">RRM domain-containing protein</fullName>
    </recommendedName>
</protein>
<dbReference type="InterPro" id="IPR035979">
    <property type="entry name" value="RBD_domain_sf"/>
</dbReference>
<evidence type="ECO:0000256" key="3">
    <source>
        <dbReference type="ARBA" id="ARBA00022845"/>
    </source>
</evidence>
<keyword evidence="3" id="KW-0810">Translation regulation</keyword>
<dbReference type="InterPro" id="IPR038446">
    <property type="entry name" value="CEBP_ZZ_sf"/>
</dbReference>
<dbReference type="CDD" id="cd12723">
    <property type="entry name" value="RRM1_CPEB1"/>
    <property type="match status" value="1"/>
</dbReference>
<dbReference type="GO" id="GO:0045202">
    <property type="term" value="C:synapse"/>
    <property type="evidence" value="ECO:0007669"/>
    <property type="project" value="TreeGrafter"/>
</dbReference>
<dbReference type="CDD" id="cd12725">
    <property type="entry name" value="RRM2_CPEB1"/>
    <property type="match status" value="1"/>
</dbReference>
<feature type="compositionally biased region" description="Polar residues" evidence="6">
    <location>
        <begin position="56"/>
        <end position="98"/>
    </location>
</feature>
<dbReference type="EMBL" id="CADCXV010000927">
    <property type="protein sequence ID" value="CAB0038790.1"/>
    <property type="molecule type" value="Genomic_DNA"/>
</dbReference>
<evidence type="ECO:0000259" key="7">
    <source>
        <dbReference type="PROSITE" id="PS50102"/>
    </source>
</evidence>
<feature type="compositionally biased region" description="Low complexity" evidence="6">
    <location>
        <begin position="108"/>
        <end position="133"/>
    </location>
</feature>
<keyword evidence="2" id="KW-0677">Repeat</keyword>
<dbReference type="Pfam" id="PF16366">
    <property type="entry name" value="CEBP_ZZ"/>
    <property type="match status" value="1"/>
</dbReference>
<dbReference type="GO" id="GO:0005737">
    <property type="term" value="C:cytoplasm"/>
    <property type="evidence" value="ECO:0007669"/>
    <property type="project" value="TreeGrafter"/>
</dbReference>
<feature type="domain" description="RRM" evidence="7">
    <location>
        <begin position="224"/>
        <end position="311"/>
    </location>
</feature>
<evidence type="ECO:0000313" key="9">
    <source>
        <dbReference type="Proteomes" id="UP000479190"/>
    </source>
</evidence>
<evidence type="ECO:0000256" key="2">
    <source>
        <dbReference type="ARBA" id="ARBA00022737"/>
    </source>
</evidence>